<evidence type="ECO:0000313" key="1">
    <source>
        <dbReference type="Proteomes" id="UP000095286"/>
    </source>
</evidence>
<dbReference type="Proteomes" id="UP000095286">
    <property type="component" value="Unplaced"/>
</dbReference>
<accession>A0AC35TSX7</accession>
<dbReference type="WBParaSite" id="RSKR_0000378600.4">
    <property type="protein sequence ID" value="RSKR_0000378600.4"/>
    <property type="gene ID" value="RSKR_0000378600"/>
</dbReference>
<reference evidence="2" key="1">
    <citation type="submission" date="2016-11" db="UniProtKB">
        <authorList>
            <consortium name="WormBaseParasite"/>
        </authorList>
    </citation>
    <scope>IDENTIFICATION</scope>
    <source>
        <strain evidence="2">KR3021</strain>
    </source>
</reference>
<sequence>MKDVEEEGDEEERTNFYNTFVEKYMFGIIFANPSTKFGLYDSPSVIAPTSSMSSQFQLDTSSVIKTAPPGPRQQIDFMTKGDALDLNSITNSNIHDIPKMQPIDQYYQMNNIYGRNYDYIPNLSNQQHTVLQPTSGHTANSLYYNGFIPSPATSVVNTQIRSNQDWQNALTNQYVLENSNNIYQQRPTIQYHHQSQDLNQHERIIKQEMPSPVDSGIGAELNFQLPTKDDFYMSQQQLQQVIQQNPQSQELIQNMDRNERMMSHRESPINIPKLHNSLGFQYVLEAPISTSIRKEDDRMTYVNKGQFYTISLDYIPDSCKPLKSATVRSILMVVFREDKSHEDELKTWQFWHGRQHSSKQRIMEVDSKNSSGVNGQIEEISHNAVQFYWNPADGSVKISIAVQCLSTDFSNQKGVKGLPLHVQVDTYDEGDDSKLPFHRGFCQIKVFCDKGAERKLRDEDKRAQKRKITANRKMLHETRRDEKRRMQGRKKSDGEFHEPCERSEFYHMSDLEKQAALFVASDEFENNYLDTSSITFDGLSDMEPIAKKPRTADRVMVYVRKIDEADYTALHIVPPGYVGLARAVGEKYRINHDNITQLYRHCYKGVRVKMDDDMVKHYCNQDTFLIDIKQIPDNPNYYTVTLTEEQQSDHFGHHS</sequence>
<protein>
    <submittedName>
        <fullName evidence="2">CP2 domain-containing protein</fullName>
    </submittedName>
</protein>
<organism evidence="1 2">
    <name type="scientific">Rhabditophanes sp. KR3021</name>
    <dbReference type="NCBI Taxonomy" id="114890"/>
    <lineage>
        <taxon>Eukaryota</taxon>
        <taxon>Metazoa</taxon>
        <taxon>Ecdysozoa</taxon>
        <taxon>Nematoda</taxon>
        <taxon>Chromadorea</taxon>
        <taxon>Rhabditida</taxon>
        <taxon>Tylenchina</taxon>
        <taxon>Panagrolaimomorpha</taxon>
        <taxon>Strongyloidoidea</taxon>
        <taxon>Alloionematidae</taxon>
        <taxon>Rhabditophanes</taxon>
    </lineage>
</organism>
<name>A0AC35TSX7_9BILA</name>
<proteinExistence type="predicted"/>
<evidence type="ECO:0000313" key="2">
    <source>
        <dbReference type="WBParaSite" id="RSKR_0000378600.4"/>
    </source>
</evidence>